<organism evidence="1 2">
    <name type="scientific">Blautia wexlerae</name>
    <dbReference type="NCBI Taxonomy" id="418240"/>
    <lineage>
        <taxon>Bacteria</taxon>
        <taxon>Bacillati</taxon>
        <taxon>Bacillota</taxon>
        <taxon>Clostridia</taxon>
        <taxon>Lachnospirales</taxon>
        <taxon>Lachnospiraceae</taxon>
        <taxon>Blautia</taxon>
    </lineage>
</organism>
<evidence type="ECO:0000313" key="1">
    <source>
        <dbReference type="EMBL" id="CUN93198.1"/>
    </source>
</evidence>
<dbReference type="EMBL" id="CYZN01000008">
    <property type="protein sequence ID" value="CUN93198.1"/>
    <property type="molecule type" value="Genomic_DNA"/>
</dbReference>
<reference evidence="1" key="1">
    <citation type="submission" date="2015-09" db="EMBL/GenBank/DDBJ databases">
        <authorList>
            <consortium name="Pathogen Informatics"/>
        </authorList>
    </citation>
    <scope>NUCLEOTIDE SEQUENCE [LARGE SCALE GENOMIC DNA]</scope>
    <source>
        <strain evidence="1">2789STDY5834863</strain>
    </source>
</reference>
<proteinExistence type="predicted"/>
<evidence type="ECO:0000313" key="2">
    <source>
        <dbReference type="Proteomes" id="UP000095431"/>
    </source>
</evidence>
<dbReference type="RefSeq" id="WP_055200065.1">
    <property type="nucleotide sequence ID" value="NZ_BTHH01000009.1"/>
</dbReference>
<gene>
    <name evidence="1" type="ORF">ERS852478_01410</name>
</gene>
<name>A0A174B0P3_9FIRM</name>
<protein>
    <submittedName>
        <fullName evidence="1">Uncharacterized protein</fullName>
    </submittedName>
</protein>
<sequence>MIEILDMKDVKDATPEELEELRRKGFLPKARSKRISGKPLTPYERTRAQVAATGNRWAMENFYATHS</sequence>
<dbReference type="Proteomes" id="UP000095431">
    <property type="component" value="Unassembled WGS sequence"/>
</dbReference>
<accession>A0A174B0P3</accession>
<dbReference type="AlphaFoldDB" id="A0A174B0P3"/>